<evidence type="ECO:0000256" key="3">
    <source>
        <dbReference type="ARBA" id="ARBA00022960"/>
    </source>
</evidence>
<evidence type="ECO:0000256" key="1">
    <source>
        <dbReference type="ARBA" id="ARBA00009943"/>
    </source>
</evidence>
<dbReference type="PROSITE" id="PS51191">
    <property type="entry name" value="FEMABX"/>
    <property type="match status" value="1"/>
</dbReference>
<name>A0A2V2MUA7_9EURY</name>
<keyword evidence="3" id="KW-0133">Cell shape</keyword>
<dbReference type="SUPFAM" id="SSF55729">
    <property type="entry name" value="Acyl-CoA N-acyltransferases (Nat)"/>
    <property type="match status" value="1"/>
</dbReference>
<dbReference type="PANTHER" id="PTHR36174">
    <property type="entry name" value="LIPID II:GLYCINE GLYCYLTRANSFERASE"/>
    <property type="match status" value="1"/>
</dbReference>
<keyword evidence="4" id="KW-0573">Peptidoglycan synthesis</keyword>
<comment type="similarity">
    <text evidence="1">Belongs to the FemABX family.</text>
</comment>
<evidence type="ECO:0000256" key="6">
    <source>
        <dbReference type="ARBA" id="ARBA00023316"/>
    </source>
</evidence>
<dbReference type="GO" id="GO:0016755">
    <property type="term" value="F:aminoacyltransferase activity"/>
    <property type="evidence" value="ECO:0007669"/>
    <property type="project" value="InterPro"/>
</dbReference>
<evidence type="ECO:0000256" key="5">
    <source>
        <dbReference type="ARBA" id="ARBA00023315"/>
    </source>
</evidence>
<reference evidence="7 8" key="1">
    <citation type="submission" date="2018-05" db="EMBL/GenBank/DDBJ databases">
        <title>Draft genome of Methanospirillum stamsii Pt1.</title>
        <authorList>
            <person name="Dueholm M.S."/>
            <person name="Nielsen P.H."/>
            <person name="Bakmann L.F."/>
            <person name="Otzen D.E."/>
        </authorList>
    </citation>
    <scope>NUCLEOTIDE SEQUENCE [LARGE SCALE GENOMIC DNA]</scope>
    <source>
        <strain evidence="7 8">Pt1</strain>
    </source>
</reference>
<dbReference type="GO" id="GO:0044038">
    <property type="term" value="P:cell wall macromolecule biosynthetic process"/>
    <property type="evidence" value="ECO:0007669"/>
    <property type="project" value="InterPro"/>
</dbReference>
<dbReference type="InterPro" id="IPR050644">
    <property type="entry name" value="PG_Glycine_Bridge_Synth"/>
</dbReference>
<dbReference type="GO" id="GO:0071555">
    <property type="term" value="P:cell wall organization"/>
    <property type="evidence" value="ECO:0007669"/>
    <property type="project" value="UniProtKB-KW"/>
</dbReference>
<evidence type="ECO:0008006" key="9">
    <source>
        <dbReference type="Google" id="ProtNLM"/>
    </source>
</evidence>
<keyword evidence="5" id="KW-0012">Acyltransferase</keyword>
<evidence type="ECO:0000256" key="4">
    <source>
        <dbReference type="ARBA" id="ARBA00022984"/>
    </source>
</evidence>
<keyword evidence="8" id="KW-1185">Reference proteome</keyword>
<gene>
    <name evidence="7" type="ORF">DLD82_13580</name>
</gene>
<dbReference type="GO" id="GO:0008360">
    <property type="term" value="P:regulation of cell shape"/>
    <property type="evidence" value="ECO:0007669"/>
    <property type="project" value="UniProtKB-KW"/>
</dbReference>
<accession>A0A2V2MUA7</accession>
<dbReference type="Gene3D" id="3.40.630.30">
    <property type="match status" value="1"/>
</dbReference>
<keyword evidence="2" id="KW-0808">Transferase</keyword>
<evidence type="ECO:0000256" key="2">
    <source>
        <dbReference type="ARBA" id="ARBA00022679"/>
    </source>
</evidence>
<evidence type="ECO:0000313" key="7">
    <source>
        <dbReference type="EMBL" id="PWR71774.1"/>
    </source>
</evidence>
<keyword evidence="6" id="KW-0961">Cell wall biogenesis/degradation</keyword>
<dbReference type="RefSeq" id="WP_109941670.1">
    <property type="nucleotide sequence ID" value="NZ_CP176366.1"/>
</dbReference>
<dbReference type="OrthoDB" id="135106at2157"/>
<dbReference type="GeneID" id="97610978"/>
<proteinExistence type="inferred from homology"/>
<comment type="caution">
    <text evidence="7">The sequence shown here is derived from an EMBL/GenBank/DDBJ whole genome shotgun (WGS) entry which is preliminary data.</text>
</comment>
<dbReference type="AlphaFoldDB" id="A0A2V2MUA7"/>
<dbReference type="InterPro" id="IPR016181">
    <property type="entry name" value="Acyl_CoA_acyltransferase"/>
</dbReference>
<protein>
    <recommendedName>
        <fullName evidence="9">BioF2-like acetyltransferase domain-containing protein</fullName>
    </recommendedName>
</protein>
<organism evidence="7 8">
    <name type="scientific">Methanospirillum stamsii</name>
    <dbReference type="NCBI Taxonomy" id="1277351"/>
    <lineage>
        <taxon>Archaea</taxon>
        <taxon>Methanobacteriati</taxon>
        <taxon>Methanobacteriota</taxon>
        <taxon>Stenosarchaea group</taxon>
        <taxon>Methanomicrobia</taxon>
        <taxon>Methanomicrobiales</taxon>
        <taxon>Methanospirillaceae</taxon>
        <taxon>Methanospirillum</taxon>
    </lineage>
</organism>
<dbReference type="EMBL" id="QGMZ01000030">
    <property type="protein sequence ID" value="PWR71774.1"/>
    <property type="molecule type" value="Genomic_DNA"/>
</dbReference>
<sequence>MIEIENSRFIFKTKTIWFSEVPFDIEGFDQVSFNACKMNVDLKGFFKKSFTTQIIDLTQDLETIWKKMDKSSCRYSINKAKKDGVNIILNQEYDSFCSINSEFRELKGLPNYAISSDFMKKYGVLFLSTFNEKIIGGQFYLCNGKNIRWMLGASRRLEETGQIRTLVGNANRLMIWEAINYAKERGIDNFDLGGYYVGEKQDNEKENINFFKKSFGGELTTLYNYDKDYSKLYSIAKKLGIMYNRFIKN</sequence>
<dbReference type="InterPro" id="IPR003447">
    <property type="entry name" value="FEMABX"/>
</dbReference>
<dbReference type="Proteomes" id="UP000245934">
    <property type="component" value="Unassembled WGS sequence"/>
</dbReference>
<dbReference type="PANTHER" id="PTHR36174:SF1">
    <property type="entry name" value="LIPID II:GLYCINE GLYCYLTRANSFERASE"/>
    <property type="match status" value="1"/>
</dbReference>
<evidence type="ECO:0000313" key="8">
    <source>
        <dbReference type="Proteomes" id="UP000245934"/>
    </source>
</evidence>